<dbReference type="EMBL" id="MFYX01000033">
    <property type="protein sequence ID" value="OGK06320.1"/>
    <property type="molecule type" value="Genomic_DNA"/>
</dbReference>
<gene>
    <name evidence="1" type="ORF">A2519_08590</name>
</gene>
<name>A0A1F7FHZ8_UNCRA</name>
<sequence length="63" mass="7415">MTEKTRMQSERIAGMNKKIIVEHEAEQCEKEEIPEDFSNENCKAARWGQQAAQRLPVDHHFLF</sequence>
<evidence type="ECO:0000313" key="2">
    <source>
        <dbReference type="Proteomes" id="UP000179243"/>
    </source>
</evidence>
<proteinExistence type="predicted"/>
<dbReference type="AlphaFoldDB" id="A0A1F7FHZ8"/>
<dbReference type="Proteomes" id="UP000179243">
    <property type="component" value="Unassembled WGS sequence"/>
</dbReference>
<evidence type="ECO:0000313" key="1">
    <source>
        <dbReference type="EMBL" id="OGK06320.1"/>
    </source>
</evidence>
<accession>A0A1F7FHZ8</accession>
<organism evidence="1 2">
    <name type="scientific">Candidatus Raymondbacteria bacterium RIFOXYD12_FULL_49_13</name>
    <dbReference type="NCBI Taxonomy" id="1817890"/>
    <lineage>
        <taxon>Bacteria</taxon>
        <taxon>Raymondiibacteriota</taxon>
    </lineage>
</organism>
<comment type="caution">
    <text evidence="1">The sequence shown here is derived from an EMBL/GenBank/DDBJ whole genome shotgun (WGS) entry which is preliminary data.</text>
</comment>
<reference evidence="1 2" key="1">
    <citation type="journal article" date="2016" name="Nat. Commun.">
        <title>Thousands of microbial genomes shed light on interconnected biogeochemical processes in an aquifer system.</title>
        <authorList>
            <person name="Anantharaman K."/>
            <person name="Brown C.T."/>
            <person name="Hug L.A."/>
            <person name="Sharon I."/>
            <person name="Castelle C.J."/>
            <person name="Probst A.J."/>
            <person name="Thomas B.C."/>
            <person name="Singh A."/>
            <person name="Wilkins M.J."/>
            <person name="Karaoz U."/>
            <person name="Brodie E.L."/>
            <person name="Williams K.H."/>
            <person name="Hubbard S.S."/>
            <person name="Banfield J.F."/>
        </authorList>
    </citation>
    <scope>NUCLEOTIDE SEQUENCE [LARGE SCALE GENOMIC DNA]</scope>
</reference>
<protein>
    <submittedName>
        <fullName evidence="1">Uncharacterized protein</fullName>
    </submittedName>
</protein>